<gene>
    <name evidence="2" type="ORF">HPB51_015612</name>
</gene>
<feature type="region of interest" description="Disordered" evidence="1">
    <location>
        <begin position="91"/>
        <end position="198"/>
    </location>
</feature>
<evidence type="ECO:0000313" key="3">
    <source>
        <dbReference type="Proteomes" id="UP000821866"/>
    </source>
</evidence>
<dbReference type="Proteomes" id="UP000821866">
    <property type="component" value="Chromosome 7"/>
</dbReference>
<accession>A0A9J6DHK7</accession>
<sequence>MSTTTARNTDATFTDLANKFAQSALHLDIGQTYVQPRQNAYAKHVKTPAPEHSCTTQCLHCKGDHPVTHSKCPAREQEPPNKHYVKKALEANALAPPPTSPPKGHRPRSRTRRSQSKNSGKSQDRALEPLNNTPGTASKTCTTPRLILQKNRAASAERPESLPAKKPVPAGQMPPARVSWASGPPILKSSLPNSSHPL</sequence>
<evidence type="ECO:0000256" key="1">
    <source>
        <dbReference type="SAM" id="MobiDB-lite"/>
    </source>
</evidence>
<reference evidence="2" key="1">
    <citation type="journal article" date="2020" name="Cell">
        <title>Large-Scale Comparative Analyses of Tick Genomes Elucidate Their Genetic Diversity and Vector Capacities.</title>
        <authorList>
            <consortium name="Tick Genome and Microbiome Consortium (TIGMIC)"/>
            <person name="Jia N."/>
            <person name="Wang J."/>
            <person name="Shi W."/>
            <person name="Du L."/>
            <person name="Sun Y."/>
            <person name="Zhan W."/>
            <person name="Jiang J.F."/>
            <person name="Wang Q."/>
            <person name="Zhang B."/>
            <person name="Ji P."/>
            <person name="Bell-Sakyi L."/>
            <person name="Cui X.M."/>
            <person name="Yuan T.T."/>
            <person name="Jiang B.G."/>
            <person name="Yang W.F."/>
            <person name="Lam T.T."/>
            <person name="Chang Q.C."/>
            <person name="Ding S.J."/>
            <person name="Wang X.J."/>
            <person name="Zhu J.G."/>
            <person name="Ruan X.D."/>
            <person name="Zhao L."/>
            <person name="Wei J.T."/>
            <person name="Ye R.Z."/>
            <person name="Que T.C."/>
            <person name="Du C.H."/>
            <person name="Zhou Y.H."/>
            <person name="Cheng J.X."/>
            <person name="Dai P.F."/>
            <person name="Guo W.B."/>
            <person name="Han X.H."/>
            <person name="Huang E.J."/>
            <person name="Li L.F."/>
            <person name="Wei W."/>
            <person name="Gao Y.C."/>
            <person name="Liu J.Z."/>
            <person name="Shao H.Z."/>
            <person name="Wang X."/>
            <person name="Wang C.C."/>
            <person name="Yang T.C."/>
            <person name="Huo Q.B."/>
            <person name="Li W."/>
            <person name="Chen H.Y."/>
            <person name="Chen S.E."/>
            <person name="Zhou L.G."/>
            <person name="Ni X.B."/>
            <person name="Tian J.H."/>
            <person name="Sheng Y."/>
            <person name="Liu T."/>
            <person name="Pan Y.S."/>
            <person name="Xia L.Y."/>
            <person name="Li J."/>
            <person name="Zhao F."/>
            <person name="Cao W.C."/>
        </authorList>
    </citation>
    <scope>NUCLEOTIDE SEQUENCE</scope>
    <source>
        <strain evidence="2">Rmic-2018</strain>
    </source>
</reference>
<comment type="caution">
    <text evidence="2">The sequence shown here is derived from an EMBL/GenBank/DDBJ whole genome shotgun (WGS) entry which is preliminary data.</text>
</comment>
<feature type="compositionally biased region" description="Polar residues" evidence="1">
    <location>
        <begin position="130"/>
        <end position="143"/>
    </location>
</feature>
<feature type="compositionally biased region" description="Basic residues" evidence="1">
    <location>
        <begin position="103"/>
        <end position="115"/>
    </location>
</feature>
<dbReference type="AlphaFoldDB" id="A0A9J6DHK7"/>
<name>A0A9J6DHK7_RHIMP</name>
<protein>
    <submittedName>
        <fullName evidence="2">Uncharacterized protein</fullName>
    </submittedName>
</protein>
<evidence type="ECO:0000313" key="2">
    <source>
        <dbReference type="EMBL" id="KAH8021432.1"/>
    </source>
</evidence>
<reference evidence="2" key="2">
    <citation type="submission" date="2021-09" db="EMBL/GenBank/DDBJ databases">
        <authorList>
            <person name="Jia N."/>
            <person name="Wang J."/>
            <person name="Shi W."/>
            <person name="Du L."/>
            <person name="Sun Y."/>
            <person name="Zhan W."/>
            <person name="Jiang J."/>
            <person name="Wang Q."/>
            <person name="Zhang B."/>
            <person name="Ji P."/>
            <person name="Sakyi L.B."/>
            <person name="Cui X."/>
            <person name="Yuan T."/>
            <person name="Jiang B."/>
            <person name="Yang W."/>
            <person name="Lam T.T.-Y."/>
            <person name="Chang Q."/>
            <person name="Ding S."/>
            <person name="Wang X."/>
            <person name="Zhu J."/>
            <person name="Ruan X."/>
            <person name="Zhao L."/>
            <person name="Wei J."/>
            <person name="Que T."/>
            <person name="Du C."/>
            <person name="Cheng J."/>
            <person name="Dai P."/>
            <person name="Han X."/>
            <person name="Huang E."/>
            <person name="Gao Y."/>
            <person name="Liu J."/>
            <person name="Shao H."/>
            <person name="Ye R."/>
            <person name="Li L."/>
            <person name="Wei W."/>
            <person name="Wang X."/>
            <person name="Wang C."/>
            <person name="Huo Q."/>
            <person name="Li W."/>
            <person name="Guo W."/>
            <person name="Chen H."/>
            <person name="Chen S."/>
            <person name="Zhou L."/>
            <person name="Zhou L."/>
            <person name="Ni X."/>
            <person name="Tian J."/>
            <person name="Zhou Y."/>
            <person name="Sheng Y."/>
            <person name="Liu T."/>
            <person name="Pan Y."/>
            <person name="Xia L."/>
            <person name="Li J."/>
            <person name="Zhao F."/>
            <person name="Cao W."/>
        </authorList>
    </citation>
    <scope>NUCLEOTIDE SEQUENCE</scope>
    <source>
        <strain evidence="2">Rmic-2018</strain>
        <tissue evidence="2">Larvae</tissue>
    </source>
</reference>
<dbReference type="EMBL" id="JABSTU010000009">
    <property type="protein sequence ID" value="KAH8021432.1"/>
    <property type="molecule type" value="Genomic_DNA"/>
</dbReference>
<proteinExistence type="predicted"/>
<organism evidence="2 3">
    <name type="scientific">Rhipicephalus microplus</name>
    <name type="common">Cattle tick</name>
    <name type="synonym">Boophilus microplus</name>
    <dbReference type="NCBI Taxonomy" id="6941"/>
    <lineage>
        <taxon>Eukaryota</taxon>
        <taxon>Metazoa</taxon>
        <taxon>Ecdysozoa</taxon>
        <taxon>Arthropoda</taxon>
        <taxon>Chelicerata</taxon>
        <taxon>Arachnida</taxon>
        <taxon>Acari</taxon>
        <taxon>Parasitiformes</taxon>
        <taxon>Ixodida</taxon>
        <taxon>Ixodoidea</taxon>
        <taxon>Ixodidae</taxon>
        <taxon>Rhipicephalinae</taxon>
        <taxon>Rhipicephalus</taxon>
        <taxon>Boophilus</taxon>
    </lineage>
</organism>
<keyword evidence="3" id="KW-1185">Reference proteome</keyword>